<evidence type="ECO:0000313" key="1">
    <source>
        <dbReference type="EMBL" id="SVB82552.1"/>
    </source>
</evidence>
<name>A0A382H5U1_9ZZZZ</name>
<proteinExistence type="predicted"/>
<dbReference type="EMBL" id="UINC01059296">
    <property type="protein sequence ID" value="SVB82552.1"/>
    <property type="molecule type" value="Genomic_DNA"/>
</dbReference>
<reference evidence="1" key="1">
    <citation type="submission" date="2018-05" db="EMBL/GenBank/DDBJ databases">
        <authorList>
            <person name="Lanie J.A."/>
            <person name="Ng W.-L."/>
            <person name="Kazmierczak K.M."/>
            <person name="Andrzejewski T.M."/>
            <person name="Davidsen T.M."/>
            <person name="Wayne K.J."/>
            <person name="Tettelin H."/>
            <person name="Glass J.I."/>
            <person name="Rusch D."/>
            <person name="Podicherti R."/>
            <person name="Tsui H.-C.T."/>
            <person name="Winkler M.E."/>
        </authorList>
    </citation>
    <scope>NUCLEOTIDE SEQUENCE</scope>
</reference>
<sequence>VLSSANQLGVETYKIEYPINLKKL</sequence>
<accession>A0A382H5U1</accession>
<organism evidence="1">
    <name type="scientific">marine metagenome</name>
    <dbReference type="NCBI Taxonomy" id="408172"/>
    <lineage>
        <taxon>unclassified sequences</taxon>
        <taxon>metagenomes</taxon>
        <taxon>ecological metagenomes</taxon>
    </lineage>
</organism>
<feature type="non-terminal residue" evidence="1">
    <location>
        <position position="1"/>
    </location>
</feature>
<dbReference type="AlphaFoldDB" id="A0A382H5U1"/>
<protein>
    <submittedName>
        <fullName evidence="1">Uncharacterized protein</fullName>
    </submittedName>
</protein>
<gene>
    <name evidence="1" type="ORF">METZ01_LOCUS235406</name>
</gene>